<gene>
    <name evidence="17" type="primary">POLX</name>
    <name evidence="17" type="ORF">LOCC1_G008545</name>
</gene>
<dbReference type="GO" id="GO:0016787">
    <property type="term" value="F:hydrolase activity"/>
    <property type="evidence" value="ECO:0007669"/>
    <property type="project" value="UniProtKB-KW"/>
</dbReference>
<dbReference type="PROSITE" id="PS50994">
    <property type="entry name" value="INTEGRASE"/>
    <property type="match status" value="1"/>
</dbReference>
<dbReference type="Pfam" id="PF00665">
    <property type="entry name" value="rve"/>
    <property type="match status" value="1"/>
</dbReference>
<evidence type="ECO:0000259" key="16">
    <source>
        <dbReference type="PROSITE" id="PS50994"/>
    </source>
</evidence>
<proteinExistence type="predicted"/>
<keyword evidence="2" id="KW-0548">Nucleotidyltransferase</keyword>
<keyword evidence="1" id="KW-0815">Transposition</keyword>
<keyword evidence="7" id="KW-0460">Magnesium</keyword>
<dbReference type="GO" id="GO:0003964">
    <property type="term" value="F:RNA-directed DNA polymerase activity"/>
    <property type="evidence" value="ECO:0007669"/>
    <property type="project" value="UniProtKB-KW"/>
</dbReference>
<evidence type="ECO:0000256" key="14">
    <source>
        <dbReference type="ARBA" id="ARBA00048173"/>
    </source>
</evidence>
<accession>A0A8H8RAX6</accession>
<keyword evidence="11" id="KW-0239">DNA-directed DNA polymerase</keyword>
<dbReference type="GO" id="GO:0032196">
    <property type="term" value="P:transposition"/>
    <property type="evidence" value="ECO:0007669"/>
    <property type="project" value="UniProtKB-KW"/>
</dbReference>
<comment type="caution">
    <text evidence="17">The sequence shown here is derived from an EMBL/GenBank/DDBJ whole genome shotgun (WGS) entry which is preliminary data.</text>
</comment>
<sequence>MLVDFNALEPIVYYTKSETNKLDLYYKRLNHLNKDILLKTISNTSGLSLENDNKELSNYEPCFIGKFYNIGSKKPMSTTPILNVYDIDIVGPIKPLGLLREKYFMTITDRGSRAAWVYPIKHKGDAYSVLVKFFNMIKTQFPNTKIKALKLDNAKEFKSSKWTLFCDNNGTIYEYTSPYSAPQNGIAEILNKYIVERLIAICKAKNIPLKLWPYLIQAIIYIKNRTYNSIINKTPYEALTDKKPQIGYIKIIGSLAYILVLKETRKSSKLSEKGNKGILLGFESANNFLIYIPNKNKVISTKNVIIKEDLIR</sequence>
<reference evidence="17 18" key="1">
    <citation type="submission" date="2018-05" db="EMBL/GenBank/DDBJ databases">
        <title>Genome sequencing and assembly of the regulated plant pathogen Lachnellula willkommii and related sister species for the development of diagnostic species identification markers.</title>
        <authorList>
            <person name="Giroux E."/>
            <person name="Bilodeau G."/>
        </authorList>
    </citation>
    <scope>NUCLEOTIDE SEQUENCE [LARGE SCALE GENOMIC DNA]</scope>
    <source>
        <strain evidence="17 18">CBS 160.35</strain>
    </source>
</reference>
<dbReference type="Gene3D" id="3.30.420.10">
    <property type="entry name" value="Ribonuclease H-like superfamily/Ribonuclease H"/>
    <property type="match status" value="1"/>
</dbReference>
<organism evidence="17 18">
    <name type="scientific">Lachnellula occidentalis</name>
    <dbReference type="NCBI Taxonomy" id="215460"/>
    <lineage>
        <taxon>Eukaryota</taxon>
        <taxon>Fungi</taxon>
        <taxon>Dikarya</taxon>
        <taxon>Ascomycota</taxon>
        <taxon>Pezizomycotina</taxon>
        <taxon>Leotiomycetes</taxon>
        <taxon>Helotiales</taxon>
        <taxon>Lachnaceae</taxon>
        <taxon>Lachnellula</taxon>
    </lineage>
</organism>
<dbReference type="GO" id="GO:0003887">
    <property type="term" value="F:DNA-directed DNA polymerase activity"/>
    <property type="evidence" value="ECO:0007669"/>
    <property type="project" value="UniProtKB-KW"/>
</dbReference>
<keyword evidence="18" id="KW-1185">Reference proteome</keyword>
<keyword evidence="13" id="KW-0233">DNA recombination</keyword>
<comment type="catalytic activity">
    <reaction evidence="14">
        <text>DNA(n) + a 2'-deoxyribonucleoside 5'-triphosphate = DNA(n+1) + diphosphate</text>
        <dbReference type="Rhea" id="RHEA:22508"/>
        <dbReference type="Rhea" id="RHEA-COMP:17339"/>
        <dbReference type="Rhea" id="RHEA-COMP:17340"/>
        <dbReference type="ChEBI" id="CHEBI:33019"/>
        <dbReference type="ChEBI" id="CHEBI:61560"/>
        <dbReference type="ChEBI" id="CHEBI:173112"/>
        <dbReference type="EC" id="2.7.7.49"/>
    </reaction>
</comment>
<evidence type="ECO:0000256" key="4">
    <source>
        <dbReference type="ARBA" id="ARBA00022723"/>
    </source>
</evidence>
<dbReference type="InterPro" id="IPR012337">
    <property type="entry name" value="RNaseH-like_sf"/>
</dbReference>
<evidence type="ECO:0000256" key="8">
    <source>
        <dbReference type="ARBA" id="ARBA00022884"/>
    </source>
</evidence>
<dbReference type="EMBL" id="QGMI01001982">
    <property type="protein sequence ID" value="TVY31834.1"/>
    <property type="molecule type" value="Genomic_DNA"/>
</dbReference>
<evidence type="ECO:0000256" key="5">
    <source>
        <dbReference type="ARBA" id="ARBA00022759"/>
    </source>
</evidence>
<name>A0A8H8RAX6_9HELO</name>
<dbReference type="InterPro" id="IPR001584">
    <property type="entry name" value="Integrase_cat-core"/>
</dbReference>
<evidence type="ECO:0000256" key="12">
    <source>
        <dbReference type="ARBA" id="ARBA00023125"/>
    </source>
</evidence>
<keyword evidence="3" id="KW-0540">Nuclease</keyword>
<evidence type="ECO:0000256" key="2">
    <source>
        <dbReference type="ARBA" id="ARBA00022695"/>
    </source>
</evidence>
<keyword evidence="5" id="KW-0255">Endonuclease</keyword>
<dbReference type="GO" id="GO:0006310">
    <property type="term" value="P:DNA recombination"/>
    <property type="evidence" value="ECO:0007669"/>
    <property type="project" value="UniProtKB-KW"/>
</dbReference>
<dbReference type="PANTHER" id="PTHR42648:SF11">
    <property type="entry name" value="TRANSPOSON TY4-P GAG-POL POLYPROTEIN"/>
    <property type="match status" value="1"/>
</dbReference>
<evidence type="ECO:0000256" key="10">
    <source>
        <dbReference type="ARBA" id="ARBA00022918"/>
    </source>
</evidence>
<dbReference type="Pfam" id="PF25597">
    <property type="entry name" value="SH3_retrovirus"/>
    <property type="match status" value="1"/>
</dbReference>
<evidence type="ECO:0000313" key="17">
    <source>
        <dbReference type="EMBL" id="TVY31834.1"/>
    </source>
</evidence>
<feature type="domain" description="Integrase catalytic" evidence="16">
    <location>
        <begin position="76"/>
        <end position="243"/>
    </location>
</feature>
<evidence type="ECO:0000256" key="1">
    <source>
        <dbReference type="ARBA" id="ARBA00022578"/>
    </source>
</evidence>
<evidence type="ECO:0000256" key="13">
    <source>
        <dbReference type="ARBA" id="ARBA00023172"/>
    </source>
</evidence>
<keyword evidence="4" id="KW-0479">Metal-binding</keyword>
<dbReference type="InterPro" id="IPR057670">
    <property type="entry name" value="SH3_retrovirus"/>
</dbReference>
<dbReference type="GO" id="GO:0004519">
    <property type="term" value="F:endonuclease activity"/>
    <property type="evidence" value="ECO:0007669"/>
    <property type="project" value="UniProtKB-KW"/>
</dbReference>
<evidence type="ECO:0000256" key="6">
    <source>
        <dbReference type="ARBA" id="ARBA00022801"/>
    </source>
</evidence>
<evidence type="ECO:0000313" key="18">
    <source>
        <dbReference type="Proteomes" id="UP000443090"/>
    </source>
</evidence>
<dbReference type="AlphaFoldDB" id="A0A8H8RAX6"/>
<evidence type="ECO:0000256" key="9">
    <source>
        <dbReference type="ARBA" id="ARBA00022908"/>
    </source>
</evidence>
<keyword evidence="10" id="KW-0695">RNA-directed DNA polymerase</keyword>
<dbReference type="GO" id="GO:0015074">
    <property type="term" value="P:DNA integration"/>
    <property type="evidence" value="ECO:0007669"/>
    <property type="project" value="UniProtKB-KW"/>
</dbReference>
<dbReference type="GO" id="GO:0003723">
    <property type="term" value="F:RNA binding"/>
    <property type="evidence" value="ECO:0007669"/>
    <property type="project" value="UniProtKB-KW"/>
</dbReference>
<dbReference type="InterPro" id="IPR036397">
    <property type="entry name" value="RNaseH_sf"/>
</dbReference>
<dbReference type="Proteomes" id="UP000443090">
    <property type="component" value="Unassembled WGS sequence"/>
</dbReference>
<dbReference type="GO" id="GO:0003677">
    <property type="term" value="F:DNA binding"/>
    <property type="evidence" value="ECO:0007669"/>
    <property type="project" value="UniProtKB-KW"/>
</dbReference>
<dbReference type="OrthoDB" id="3549940at2759"/>
<keyword evidence="12" id="KW-0238">DNA-binding</keyword>
<keyword evidence="6" id="KW-0378">Hydrolase</keyword>
<dbReference type="GO" id="GO:0046872">
    <property type="term" value="F:metal ion binding"/>
    <property type="evidence" value="ECO:0007669"/>
    <property type="project" value="UniProtKB-KW"/>
</dbReference>
<dbReference type="PANTHER" id="PTHR42648">
    <property type="entry name" value="TRANSPOSASE, PUTATIVE-RELATED"/>
    <property type="match status" value="1"/>
</dbReference>
<evidence type="ECO:0000256" key="3">
    <source>
        <dbReference type="ARBA" id="ARBA00022722"/>
    </source>
</evidence>
<keyword evidence="9" id="KW-0229">DNA integration</keyword>
<keyword evidence="8" id="KW-0694">RNA-binding</keyword>
<dbReference type="InterPro" id="IPR039537">
    <property type="entry name" value="Retrotran_Ty1/copia-like"/>
</dbReference>
<evidence type="ECO:0000256" key="15">
    <source>
        <dbReference type="ARBA" id="ARBA00049244"/>
    </source>
</evidence>
<dbReference type="GO" id="GO:0005634">
    <property type="term" value="C:nucleus"/>
    <property type="evidence" value="ECO:0007669"/>
    <property type="project" value="UniProtKB-ARBA"/>
</dbReference>
<evidence type="ECO:0000256" key="11">
    <source>
        <dbReference type="ARBA" id="ARBA00022932"/>
    </source>
</evidence>
<evidence type="ECO:0000256" key="7">
    <source>
        <dbReference type="ARBA" id="ARBA00022842"/>
    </source>
</evidence>
<comment type="catalytic activity">
    <reaction evidence="15">
        <text>DNA(n) + a 2'-deoxyribonucleoside 5'-triphosphate = DNA(n+1) + diphosphate</text>
        <dbReference type="Rhea" id="RHEA:22508"/>
        <dbReference type="Rhea" id="RHEA-COMP:17339"/>
        <dbReference type="Rhea" id="RHEA-COMP:17340"/>
        <dbReference type="ChEBI" id="CHEBI:33019"/>
        <dbReference type="ChEBI" id="CHEBI:61560"/>
        <dbReference type="ChEBI" id="CHEBI:173112"/>
        <dbReference type="EC" id="2.7.7.7"/>
    </reaction>
</comment>
<keyword evidence="11" id="KW-0808">Transferase</keyword>
<protein>
    <submittedName>
        <fullName evidence="17">Retrovirus-related Pol polyprotein from transposon TNT 1-94</fullName>
    </submittedName>
</protein>
<dbReference type="SUPFAM" id="SSF53098">
    <property type="entry name" value="Ribonuclease H-like"/>
    <property type="match status" value="1"/>
</dbReference>